<evidence type="ECO:0000313" key="3">
    <source>
        <dbReference type="Proteomes" id="UP000248044"/>
    </source>
</evidence>
<sequence>MIIAGISDIHSPRYLNEFFIALRYLPQVDLVLLAGDLVDRGRFLHFDPIYRALSKYKVVATFGNEDFSEYRNEYREKYPSVIWLDDESVNMEVDGKKITIVGSEGVIQRPTFYQKMKGINADFYKYRKNKIEEMLCSSNNFRILLTHYATTFNTVYGEKKFAYPSLGDNLLEELSCLPNISVHGHAHYSKVTFSIVKNVKVYNVALPATKKFTIINM</sequence>
<dbReference type="Proteomes" id="UP000248044">
    <property type="component" value="Chromosome"/>
</dbReference>
<dbReference type="InterPro" id="IPR029052">
    <property type="entry name" value="Metallo-depent_PP-like"/>
</dbReference>
<dbReference type="GeneID" id="36831657"/>
<protein>
    <submittedName>
        <fullName evidence="2">Metallophosphoesterase</fullName>
    </submittedName>
</protein>
<dbReference type="PIRSF" id="PIRSF008292">
    <property type="entry name" value="UCP008292"/>
    <property type="match status" value="1"/>
</dbReference>
<dbReference type="PANTHER" id="PTHR31302:SF0">
    <property type="entry name" value="TRANSMEMBRANE PROTEIN WITH METALLOPHOSPHOESTERASE DOMAIN"/>
    <property type="match status" value="1"/>
</dbReference>
<dbReference type="InterPro" id="IPR051158">
    <property type="entry name" value="Metallophosphoesterase_sf"/>
</dbReference>
<accession>A0A2U9IDS1</accession>
<feature type="domain" description="Calcineurin-like phosphoesterase" evidence="1">
    <location>
        <begin position="3"/>
        <end position="188"/>
    </location>
</feature>
<dbReference type="SUPFAM" id="SSF56300">
    <property type="entry name" value="Metallo-dependent phosphatases"/>
    <property type="match status" value="1"/>
</dbReference>
<dbReference type="Pfam" id="PF00149">
    <property type="entry name" value="Metallophos"/>
    <property type="match status" value="1"/>
</dbReference>
<dbReference type="Gene3D" id="3.60.21.10">
    <property type="match status" value="1"/>
</dbReference>
<organism evidence="2 3">
    <name type="scientific">Acidianus brierleyi</name>
    <dbReference type="NCBI Taxonomy" id="41673"/>
    <lineage>
        <taxon>Archaea</taxon>
        <taxon>Thermoproteota</taxon>
        <taxon>Thermoprotei</taxon>
        <taxon>Sulfolobales</taxon>
        <taxon>Sulfolobaceae</taxon>
        <taxon>Acidianus</taxon>
    </lineage>
</organism>
<dbReference type="RefSeq" id="WP_110270064.1">
    <property type="nucleotide sequence ID" value="NZ_CP029289.2"/>
</dbReference>
<reference evidence="2 3" key="1">
    <citation type="submission" date="2018-05" db="EMBL/GenBank/DDBJ databases">
        <title>Complete Genome Sequences of Extremely Thermoacidophilic, Metal-Mobilizing Type-Strain Members of the Archaeal Family Sulfolobaceae: Acidianus brierleyi DSM-1651T, Acidianus sulfidivorans DSM-18786T, Metallosphaera hakonensis DSM-7519T, and Metallosphaera prunae DSM-10039T.</title>
        <authorList>
            <person name="Counts J.A."/>
            <person name="Kelly R.M."/>
        </authorList>
    </citation>
    <scope>NUCLEOTIDE SEQUENCE [LARGE SCALE GENOMIC DNA]</scope>
    <source>
        <strain evidence="2 3">DSM 1651</strain>
    </source>
</reference>
<dbReference type="PANTHER" id="PTHR31302">
    <property type="entry name" value="TRANSMEMBRANE PROTEIN WITH METALLOPHOSPHOESTERASE DOMAIN-RELATED"/>
    <property type="match status" value="1"/>
</dbReference>
<evidence type="ECO:0000313" key="2">
    <source>
        <dbReference type="EMBL" id="AWR94183.1"/>
    </source>
</evidence>
<dbReference type="AlphaFoldDB" id="A0A2U9IDS1"/>
<dbReference type="InterPro" id="IPR004843">
    <property type="entry name" value="Calcineurin-like_PHP"/>
</dbReference>
<dbReference type="KEGG" id="abri:DFR85_05835"/>
<dbReference type="OrthoDB" id="15074at2157"/>
<dbReference type="GO" id="GO:0016787">
    <property type="term" value="F:hydrolase activity"/>
    <property type="evidence" value="ECO:0007669"/>
    <property type="project" value="InterPro"/>
</dbReference>
<evidence type="ECO:0000259" key="1">
    <source>
        <dbReference type="Pfam" id="PF00149"/>
    </source>
</evidence>
<gene>
    <name evidence="2" type="ORF">DFR85_05835</name>
</gene>
<keyword evidence="3" id="KW-1185">Reference proteome</keyword>
<proteinExistence type="predicted"/>
<name>A0A2U9IDS1_9CREN</name>
<dbReference type="InterPro" id="IPR016538">
    <property type="entry name" value="UCP008292"/>
</dbReference>
<dbReference type="EMBL" id="CP029289">
    <property type="protein sequence ID" value="AWR94183.1"/>
    <property type="molecule type" value="Genomic_DNA"/>
</dbReference>